<reference evidence="3 4" key="1">
    <citation type="submission" date="2022-01" db="EMBL/GenBank/DDBJ databases">
        <title>Whole genome-based taxonomy of the Shewanellaceae.</title>
        <authorList>
            <person name="Martin-Rodriguez A.J."/>
        </authorList>
    </citation>
    <scope>NUCLEOTIDE SEQUENCE [LARGE SCALE GENOMIC DNA]</scope>
    <source>
        <strain evidence="3 4">DSM 17177</strain>
    </source>
</reference>
<comment type="caution">
    <text evidence="3">The sequence shown here is derived from an EMBL/GenBank/DDBJ whole genome shotgun (WGS) entry which is preliminary data.</text>
</comment>
<protein>
    <submittedName>
        <fullName evidence="3">Zinc dependent phospholipase C family protein</fullName>
    </submittedName>
</protein>
<dbReference type="RefSeq" id="WP_248938196.1">
    <property type="nucleotide sequence ID" value="NZ_JAKIKS010000001.1"/>
</dbReference>
<evidence type="ECO:0000259" key="2">
    <source>
        <dbReference type="Pfam" id="PF00882"/>
    </source>
</evidence>
<gene>
    <name evidence="3" type="ORF">L2764_00075</name>
</gene>
<evidence type="ECO:0000313" key="4">
    <source>
        <dbReference type="Proteomes" id="UP001203423"/>
    </source>
</evidence>
<feature type="signal peptide" evidence="1">
    <location>
        <begin position="1"/>
        <end position="22"/>
    </location>
</feature>
<keyword evidence="4" id="KW-1185">Reference proteome</keyword>
<feature type="chain" id="PRO_5047055899" evidence="1">
    <location>
        <begin position="23"/>
        <end position="198"/>
    </location>
</feature>
<name>A0ABT0L6Y2_9GAMM</name>
<evidence type="ECO:0000256" key="1">
    <source>
        <dbReference type="SAM" id="SignalP"/>
    </source>
</evidence>
<keyword evidence="1" id="KW-0732">Signal</keyword>
<evidence type="ECO:0000313" key="3">
    <source>
        <dbReference type="EMBL" id="MCL1122916.1"/>
    </source>
</evidence>
<sequence>MTHLFKLGLGILFLCIPLSAQAYKIQSHVWIGQQIINDLENDGKLSIELNGKIITLSVPSDVKQAILSYQHAFLMGHIGPDAAPDILVGQSMIHPGENGWNTAEWLNYLLNEINNPNTSNKTLMTAYSYGFLGHASSDVFAHTYVNKYAGDIFSLTDETLVETRHIALEGYIAEKNASHSQQCWSNLAIGLPQSQHRK</sequence>
<dbReference type="Proteomes" id="UP001203423">
    <property type="component" value="Unassembled WGS sequence"/>
</dbReference>
<dbReference type="EMBL" id="JAKIKS010000001">
    <property type="protein sequence ID" value="MCL1122916.1"/>
    <property type="molecule type" value="Genomic_DNA"/>
</dbReference>
<feature type="domain" description="Phospholipase C/D" evidence="2">
    <location>
        <begin position="27"/>
        <end position="147"/>
    </location>
</feature>
<organism evidence="3 4">
    <name type="scientific">Shewanella surugensis</name>
    <dbReference type="NCBI Taxonomy" id="212020"/>
    <lineage>
        <taxon>Bacteria</taxon>
        <taxon>Pseudomonadati</taxon>
        <taxon>Pseudomonadota</taxon>
        <taxon>Gammaproteobacteria</taxon>
        <taxon>Alteromonadales</taxon>
        <taxon>Shewanellaceae</taxon>
        <taxon>Shewanella</taxon>
    </lineage>
</organism>
<dbReference type="InterPro" id="IPR029002">
    <property type="entry name" value="PLPC/GPLD1"/>
</dbReference>
<proteinExistence type="predicted"/>
<dbReference type="Pfam" id="PF00882">
    <property type="entry name" value="Zn_dep_PLPC"/>
    <property type="match status" value="1"/>
</dbReference>
<accession>A0ABT0L6Y2</accession>